<reference evidence="2 3" key="1">
    <citation type="submission" date="2020-08" db="EMBL/GenBank/DDBJ databases">
        <title>Sequencing the genomes of 1000 actinobacteria strains.</title>
        <authorList>
            <person name="Klenk H.-P."/>
        </authorList>
    </citation>
    <scope>NUCLEOTIDE SEQUENCE [LARGE SCALE GENOMIC DNA]</scope>
    <source>
        <strain evidence="2 3">DSM 43582</strain>
    </source>
</reference>
<organism evidence="2 3">
    <name type="scientific">Nocardia transvalensis</name>
    <dbReference type="NCBI Taxonomy" id="37333"/>
    <lineage>
        <taxon>Bacteria</taxon>
        <taxon>Bacillati</taxon>
        <taxon>Actinomycetota</taxon>
        <taxon>Actinomycetes</taxon>
        <taxon>Mycobacteriales</taxon>
        <taxon>Nocardiaceae</taxon>
        <taxon>Nocardia</taxon>
    </lineage>
</organism>
<keyword evidence="3" id="KW-1185">Reference proteome</keyword>
<accession>A0A7W9PAW2</accession>
<feature type="compositionally biased region" description="Basic residues" evidence="1">
    <location>
        <begin position="13"/>
        <end position="22"/>
    </location>
</feature>
<comment type="caution">
    <text evidence="2">The sequence shown here is derived from an EMBL/GenBank/DDBJ whole genome shotgun (WGS) entry which is preliminary data.</text>
</comment>
<proteinExistence type="predicted"/>
<name>A0A7W9PAW2_9NOCA</name>
<dbReference type="EMBL" id="JACHIT010000001">
    <property type="protein sequence ID" value="MBB5912699.1"/>
    <property type="molecule type" value="Genomic_DNA"/>
</dbReference>
<feature type="region of interest" description="Disordered" evidence="1">
    <location>
        <begin position="1"/>
        <end position="22"/>
    </location>
</feature>
<evidence type="ECO:0000313" key="3">
    <source>
        <dbReference type="Proteomes" id="UP000540412"/>
    </source>
</evidence>
<dbReference type="AlphaFoldDB" id="A0A7W9PAW2"/>
<evidence type="ECO:0000256" key="1">
    <source>
        <dbReference type="SAM" id="MobiDB-lite"/>
    </source>
</evidence>
<protein>
    <submittedName>
        <fullName evidence="2">Uncharacterized protein</fullName>
    </submittedName>
</protein>
<dbReference type="Proteomes" id="UP000540412">
    <property type="component" value="Unassembled WGS sequence"/>
</dbReference>
<evidence type="ECO:0000313" key="2">
    <source>
        <dbReference type="EMBL" id="MBB5912699.1"/>
    </source>
</evidence>
<sequence length="272" mass="30403">MRTRRWSCAPHASRAHPRAVRRTRRHLTVGATPQLPAVRAYRTVVRTHTHVAVSTRMCAVVRTRTLLAVRTRMPLTVHTHVLFRVRTRMPLTVRTHMLSRVRTRMPLAVHTRMPAACPLACFSLCAPTGLVACALACLSLCTRMLSACTPACVPLCALACPAGAPACSLPGVLLRSPERHAPACLRRDGGGRCTVARYKKPREVRLFGNAAHNRYRSGRNPMRSHLTRIRTRRRVVRMLLRSPVPGSGSYTRQVEELLRMMQLPVPVRQSQA</sequence>
<gene>
    <name evidence="2" type="ORF">BJY24_001566</name>
</gene>